<feature type="region of interest" description="Disordered" evidence="1">
    <location>
        <begin position="202"/>
        <end position="234"/>
    </location>
</feature>
<evidence type="ECO:0000313" key="3">
    <source>
        <dbReference type="Proteomes" id="UP001583172"/>
    </source>
</evidence>
<name>A0ABR3VJ76_HUMIN</name>
<feature type="compositionally biased region" description="Low complexity" evidence="1">
    <location>
        <begin position="12"/>
        <end position="41"/>
    </location>
</feature>
<gene>
    <name evidence="2" type="ORF">VTJ49DRAFT_6929</name>
</gene>
<evidence type="ECO:0000313" key="2">
    <source>
        <dbReference type="EMBL" id="KAL1841556.1"/>
    </source>
</evidence>
<dbReference type="Proteomes" id="UP001583172">
    <property type="component" value="Unassembled WGS sequence"/>
</dbReference>
<proteinExistence type="predicted"/>
<comment type="caution">
    <text evidence="2">The sequence shown here is derived from an EMBL/GenBank/DDBJ whole genome shotgun (WGS) entry which is preliminary data.</text>
</comment>
<evidence type="ECO:0000256" key="1">
    <source>
        <dbReference type="SAM" id="MobiDB-lite"/>
    </source>
</evidence>
<protein>
    <submittedName>
        <fullName evidence="2">Uncharacterized protein</fullName>
    </submittedName>
</protein>
<sequence>MPVYYSPPPTPTSSLPPSRSRSFSTTPSTTTTNNKSSSSSSRYDHSLSRSTSNRSTCSKHNHGAETKREIPYLFLGSIAAASLVVHKYWPKGFPYGEKEDWELSPLALRAKERRLREKAERAERRLKEKAEGVGHRVGILGRRGSKSSGGCRLDEGLDGRAQGSKYGYYGHLDRQRRDECDECFTRDDRDFWTWDKSGSRRRRERRGSVTGSSSAALLGRPREHGLDRDSHHSSFSSYYDGRRGPYIDEPPLLLPYCSTSSYRRVASRERTNPFLADTDLYPLDYSRPPRRYLLTDNNAATTTAPPSARYFMDRRSSLDTSRLATRSSSSRRGYYIDDYSTLEQPPETVVYLDGDPPAVTTTRARRASFDAGRVGRYYDDGYDWTYR</sequence>
<organism evidence="2 3">
    <name type="scientific">Humicola insolens</name>
    <name type="common">Soft-rot fungus</name>
    <dbReference type="NCBI Taxonomy" id="85995"/>
    <lineage>
        <taxon>Eukaryota</taxon>
        <taxon>Fungi</taxon>
        <taxon>Dikarya</taxon>
        <taxon>Ascomycota</taxon>
        <taxon>Pezizomycotina</taxon>
        <taxon>Sordariomycetes</taxon>
        <taxon>Sordariomycetidae</taxon>
        <taxon>Sordariales</taxon>
        <taxon>Chaetomiaceae</taxon>
        <taxon>Mycothermus</taxon>
    </lineage>
</organism>
<dbReference type="EMBL" id="JAZGSY010000071">
    <property type="protein sequence ID" value="KAL1841556.1"/>
    <property type="molecule type" value="Genomic_DNA"/>
</dbReference>
<reference evidence="2 3" key="1">
    <citation type="journal article" date="2024" name="Commun. Biol.">
        <title>Comparative genomic analysis of thermophilic fungi reveals convergent evolutionary adaptations and gene losses.</title>
        <authorList>
            <person name="Steindorff A.S."/>
            <person name="Aguilar-Pontes M.V."/>
            <person name="Robinson A.J."/>
            <person name="Andreopoulos B."/>
            <person name="LaButti K."/>
            <person name="Kuo A."/>
            <person name="Mondo S."/>
            <person name="Riley R."/>
            <person name="Otillar R."/>
            <person name="Haridas S."/>
            <person name="Lipzen A."/>
            <person name="Grimwood J."/>
            <person name="Schmutz J."/>
            <person name="Clum A."/>
            <person name="Reid I.D."/>
            <person name="Moisan M.C."/>
            <person name="Butler G."/>
            <person name="Nguyen T.T.M."/>
            <person name="Dewar K."/>
            <person name="Conant G."/>
            <person name="Drula E."/>
            <person name="Henrissat B."/>
            <person name="Hansel C."/>
            <person name="Singer S."/>
            <person name="Hutchinson M.I."/>
            <person name="de Vries R.P."/>
            <person name="Natvig D.O."/>
            <person name="Powell A.J."/>
            <person name="Tsang A."/>
            <person name="Grigoriev I.V."/>
        </authorList>
    </citation>
    <scope>NUCLEOTIDE SEQUENCE [LARGE SCALE GENOMIC DNA]</scope>
    <source>
        <strain evidence="2 3">CBS 620.91</strain>
    </source>
</reference>
<keyword evidence="3" id="KW-1185">Reference proteome</keyword>
<feature type="compositionally biased region" description="Pro residues" evidence="1">
    <location>
        <begin position="1"/>
        <end position="11"/>
    </location>
</feature>
<feature type="region of interest" description="Disordered" evidence="1">
    <location>
        <begin position="1"/>
        <end position="63"/>
    </location>
</feature>
<accession>A0ABR3VJ76</accession>
<feature type="compositionally biased region" description="Basic and acidic residues" evidence="1">
    <location>
        <begin position="220"/>
        <end position="232"/>
    </location>
</feature>